<keyword evidence="4" id="KW-1185">Reference proteome</keyword>
<dbReference type="AlphaFoldDB" id="A0A6F8XW28"/>
<name>A0A6F8XW28_9ACTN</name>
<gene>
    <name evidence="3" type="ORF">Pflav_044460</name>
</gene>
<dbReference type="RefSeq" id="WP_173037664.1">
    <property type="nucleotide sequence ID" value="NZ_AP022870.1"/>
</dbReference>
<dbReference type="PROSITE" id="PS51257">
    <property type="entry name" value="PROKAR_LIPOPROTEIN"/>
    <property type="match status" value="1"/>
</dbReference>
<organism evidence="3 4">
    <name type="scientific">Phytohabitans flavus</name>
    <dbReference type="NCBI Taxonomy" id="1076124"/>
    <lineage>
        <taxon>Bacteria</taxon>
        <taxon>Bacillati</taxon>
        <taxon>Actinomycetota</taxon>
        <taxon>Actinomycetes</taxon>
        <taxon>Micromonosporales</taxon>
        <taxon>Micromonosporaceae</taxon>
    </lineage>
</organism>
<feature type="signal peptide" evidence="2">
    <location>
        <begin position="1"/>
        <end position="25"/>
    </location>
</feature>
<evidence type="ECO:0000313" key="4">
    <source>
        <dbReference type="Proteomes" id="UP000502508"/>
    </source>
</evidence>
<keyword evidence="2" id="KW-0732">Signal</keyword>
<sequence length="186" mass="19518">MRTLSLLLVTCGLLAGCGLTGASDAAEPSPTAMADAEILSIGKEVATCIRSNGVPEFPDPYVEEGHLLLPDQVEQDIEAKYPEDVLERALAACQSIMDRLPESALKSDGGGESTGEPGPPTAEDVDALRKFAQCMRDNGVPDWPDPKADGSFPLAGSPIETEGKSPRIIAGFDACGKHYDGKLAFS</sequence>
<dbReference type="Proteomes" id="UP000502508">
    <property type="component" value="Chromosome"/>
</dbReference>
<reference evidence="3 4" key="2">
    <citation type="submission" date="2020-03" db="EMBL/GenBank/DDBJ databases">
        <authorList>
            <person name="Ichikawa N."/>
            <person name="Kimura A."/>
            <person name="Kitahashi Y."/>
            <person name="Uohara A."/>
        </authorList>
    </citation>
    <scope>NUCLEOTIDE SEQUENCE [LARGE SCALE GENOMIC DNA]</scope>
    <source>
        <strain evidence="3 4">NBRC 107702</strain>
    </source>
</reference>
<feature type="region of interest" description="Disordered" evidence="1">
    <location>
        <begin position="103"/>
        <end position="123"/>
    </location>
</feature>
<dbReference type="EMBL" id="AP022870">
    <property type="protein sequence ID" value="BCB78036.1"/>
    <property type="molecule type" value="Genomic_DNA"/>
</dbReference>
<proteinExistence type="predicted"/>
<feature type="region of interest" description="Disordered" evidence="1">
    <location>
        <begin position="141"/>
        <end position="160"/>
    </location>
</feature>
<dbReference type="KEGG" id="pfla:Pflav_044460"/>
<accession>A0A6F8XW28</accession>
<reference evidence="3 4" key="1">
    <citation type="submission" date="2020-03" db="EMBL/GenBank/DDBJ databases">
        <title>Whole genome shotgun sequence of Phytohabitans flavus NBRC 107702.</title>
        <authorList>
            <person name="Komaki H."/>
            <person name="Tamura T."/>
        </authorList>
    </citation>
    <scope>NUCLEOTIDE SEQUENCE [LARGE SCALE GENOMIC DNA]</scope>
    <source>
        <strain evidence="3 4">NBRC 107702</strain>
    </source>
</reference>
<feature type="chain" id="PRO_5026158722" description="Lipoprotein" evidence="2">
    <location>
        <begin position="26"/>
        <end position="186"/>
    </location>
</feature>
<evidence type="ECO:0000256" key="1">
    <source>
        <dbReference type="SAM" id="MobiDB-lite"/>
    </source>
</evidence>
<evidence type="ECO:0000256" key="2">
    <source>
        <dbReference type="SAM" id="SignalP"/>
    </source>
</evidence>
<protein>
    <recommendedName>
        <fullName evidence="5">Lipoprotein</fullName>
    </recommendedName>
</protein>
<evidence type="ECO:0000313" key="3">
    <source>
        <dbReference type="EMBL" id="BCB78036.1"/>
    </source>
</evidence>
<evidence type="ECO:0008006" key="5">
    <source>
        <dbReference type="Google" id="ProtNLM"/>
    </source>
</evidence>